<dbReference type="GeneID" id="9038585"/>
<dbReference type="RefSeq" id="XP_002778679.1">
    <property type="nucleotide sequence ID" value="XM_002778633.1"/>
</dbReference>
<proteinExistence type="predicted"/>
<dbReference type="OMA" id="ECDSIVL"/>
<reference evidence="1 2" key="1">
    <citation type="submission" date="2008-07" db="EMBL/GenBank/DDBJ databases">
        <authorList>
            <person name="El-Sayed N."/>
            <person name="Caler E."/>
            <person name="Inman J."/>
            <person name="Amedeo P."/>
            <person name="Hass B."/>
            <person name="Wortman J."/>
        </authorList>
    </citation>
    <scope>NUCLEOTIDE SEQUENCE [LARGE SCALE GENOMIC DNA]</scope>
    <source>
        <strain evidence="2">ATCC 50983 / TXsc</strain>
    </source>
</reference>
<dbReference type="InParanoid" id="C5KY97"/>
<gene>
    <name evidence="1" type="ORF">Pmar_PMAR005809</name>
</gene>
<accession>C5KY97</accession>
<name>C5KY97_PERM5</name>
<dbReference type="AlphaFoldDB" id="C5KY97"/>
<feature type="non-terminal residue" evidence="1">
    <location>
        <position position="112"/>
    </location>
</feature>
<dbReference type="Proteomes" id="UP000007800">
    <property type="component" value="Unassembled WGS sequence"/>
</dbReference>
<evidence type="ECO:0000313" key="2">
    <source>
        <dbReference type="Proteomes" id="UP000007800"/>
    </source>
</evidence>
<evidence type="ECO:0000313" key="1">
    <source>
        <dbReference type="EMBL" id="EER10474.1"/>
    </source>
</evidence>
<organism evidence="2">
    <name type="scientific">Perkinsus marinus (strain ATCC 50983 / TXsc)</name>
    <dbReference type="NCBI Taxonomy" id="423536"/>
    <lineage>
        <taxon>Eukaryota</taxon>
        <taxon>Sar</taxon>
        <taxon>Alveolata</taxon>
        <taxon>Perkinsozoa</taxon>
        <taxon>Perkinsea</taxon>
        <taxon>Perkinsida</taxon>
        <taxon>Perkinsidae</taxon>
        <taxon>Perkinsus</taxon>
    </lineage>
</organism>
<sequence length="112" mass="12684">MSSSVSKERADELVTSLRRQKTTFHKFDPSDVDIDIQLGWVGEECDSIVLEYETQRYATLKDPETRVSQLFTDLALGDILFNPLEAHIGECLEDPRRSRLDAVVKLVATKEG</sequence>
<keyword evidence="2" id="KW-1185">Reference proteome</keyword>
<dbReference type="EMBL" id="GG677382">
    <property type="protein sequence ID" value="EER10474.1"/>
    <property type="molecule type" value="Genomic_DNA"/>
</dbReference>
<protein>
    <submittedName>
        <fullName evidence="1">Uncharacterized protein</fullName>
    </submittedName>
</protein>